<dbReference type="Proteomes" id="UP000646152">
    <property type="component" value="Unassembled WGS sequence"/>
</dbReference>
<keyword evidence="2" id="KW-1185">Reference proteome</keyword>
<evidence type="ECO:0000313" key="1">
    <source>
        <dbReference type="EMBL" id="GGB42491.1"/>
    </source>
</evidence>
<dbReference type="EMBL" id="BMKE01000010">
    <property type="protein sequence ID" value="GGB42491.1"/>
    <property type="molecule type" value="Genomic_DNA"/>
</dbReference>
<dbReference type="InterPro" id="IPR029033">
    <property type="entry name" value="His_PPase_superfam"/>
</dbReference>
<accession>A0ABQ1IKH7</accession>
<protein>
    <recommendedName>
        <fullName evidence="3">Phosphoglycerate mutase</fullName>
    </recommendedName>
</protein>
<organism evidence="1 2">
    <name type="scientific">Oceanisphaera marina</name>
    <dbReference type="NCBI Taxonomy" id="2017550"/>
    <lineage>
        <taxon>Bacteria</taxon>
        <taxon>Pseudomonadati</taxon>
        <taxon>Pseudomonadota</taxon>
        <taxon>Gammaproteobacteria</taxon>
        <taxon>Aeromonadales</taxon>
        <taxon>Aeromonadaceae</taxon>
        <taxon>Oceanisphaera</taxon>
    </lineage>
</organism>
<dbReference type="SUPFAM" id="SSF53254">
    <property type="entry name" value="Phosphoglycerate mutase-like"/>
    <property type="match status" value="1"/>
</dbReference>
<gene>
    <name evidence="1" type="ORF">GCM10011502_14760</name>
</gene>
<proteinExistence type="predicted"/>
<reference evidence="2" key="1">
    <citation type="journal article" date="2019" name="Int. J. Syst. Evol. Microbiol.">
        <title>The Global Catalogue of Microorganisms (GCM) 10K type strain sequencing project: providing services to taxonomists for standard genome sequencing and annotation.</title>
        <authorList>
            <consortium name="The Broad Institute Genomics Platform"/>
            <consortium name="The Broad Institute Genome Sequencing Center for Infectious Disease"/>
            <person name="Wu L."/>
            <person name="Ma J."/>
        </authorList>
    </citation>
    <scope>NUCLEOTIDE SEQUENCE [LARGE SCALE GENOMIC DNA]</scope>
    <source>
        <strain evidence="2">CGMCC 1.15923</strain>
    </source>
</reference>
<dbReference type="Gene3D" id="3.40.50.1240">
    <property type="entry name" value="Phosphoglycerate mutase-like"/>
    <property type="match status" value="1"/>
</dbReference>
<dbReference type="InterPro" id="IPR013078">
    <property type="entry name" value="His_Pase_superF_clade-1"/>
</dbReference>
<sequence length="184" mass="20509">MELYIWRHPKPLQAEGMCLGQTDMGVDKRKLRRLANQIQRFARRHQLPKVIWVSPLQRSARVGDILVGRGWQCKVADELAEVDFGGWDGCHWSTVPRAEIDAWCADFADYAPGGGESVRQLFARVAGWLHSLPATPQLAVGHAGWITAARLLSEDKAIPAIAADWPRPVAYRKLSRLTIPAALP</sequence>
<evidence type="ECO:0000313" key="2">
    <source>
        <dbReference type="Proteomes" id="UP000646152"/>
    </source>
</evidence>
<dbReference type="Pfam" id="PF00300">
    <property type="entry name" value="His_Phos_1"/>
    <property type="match status" value="1"/>
</dbReference>
<dbReference type="RefSeq" id="WP_188629466.1">
    <property type="nucleotide sequence ID" value="NZ_BMKE01000010.1"/>
</dbReference>
<evidence type="ECO:0008006" key="3">
    <source>
        <dbReference type="Google" id="ProtNLM"/>
    </source>
</evidence>
<name>A0ABQ1IKH7_9GAMM</name>
<comment type="caution">
    <text evidence="1">The sequence shown here is derived from an EMBL/GenBank/DDBJ whole genome shotgun (WGS) entry which is preliminary data.</text>
</comment>